<dbReference type="Gene3D" id="2.60.40.10">
    <property type="entry name" value="Immunoglobulins"/>
    <property type="match status" value="2"/>
</dbReference>
<keyword evidence="5" id="KW-0255">Endonuclease</keyword>
<dbReference type="InterPro" id="IPR036691">
    <property type="entry name" value="Endo/exonu/phosph_ase_sf"/>
</dbReference>
<dbReference type="InterPro" id="IPR038081">
    <property type="entry name" value="CalX-like_sf"/>
</dbReference>
<protein>
    <submittedName>
        <fullName evidence="5">ExeM/NucH family extracellular endonuclease</fullName>
    </submittedName>
</protein>
<dbReference type="Gene3D" id="2.60.40.2030">
    <property type="match status" value="1"/>
</dbReference>
<keyword evidence="3" id="KW-0106">Calcium</keyword>
<dbReference type="NCBIfam" id="TIGR04183">
    <property type="entry name" value="Por_Secre_tail"/>
    <property type="match status" value="1"/>
</dbReference>
<dbReference type="InterPro" id="IPR005135">
    <property type="entry name" value="Endo/exonuclease/phosphatase"/>
</dbReference>
<feature type="domain" description="Calx-beta" evidence="4">
    <location>
        <begin position="405"/>
        <end position="496"/>
    </location>
</feature>
<dbReference type="RefSeq" id="WP_168552203.1">
    <property type="nucleotide sequence ID" value="NZ_JAAWWL010000002.1"/>
</dbReference>
<keyword evidence="5" id="KW-0378">Hydrolase</keyword>
<dbReference type="Pfam" id="PF03160">
    <property type="entry name" value="Calx-beta"/>
    <property type="match status" value="1"/>
</dbReference>
<dbReference type="Gene3D" id="2.60.120.430">
    <property type="entry name" value="Galactose-binding lectin"/>
    <property type="match status" value="3"/>
</dbReference>
<dbReference type="PANTHER" id="PTHR42834">
    <property type="entry name" value="ENDONUCLEASE/EXONUCLEASE/PHOSPHATASE FAMILY PROTEIN (AFU_ORTHOLOGUE AFUA_3G09210)"/>
    <property type="match status" value="1"/>
</dbReference>
<name>A0ABX1GSI8_9FLAO</name>
<evidence type="ECO:0000313" key="5">
    <source>
        <dbReference type="EMBL" id="NKI31971.1"/>
    </source>
</evidence>
<accession>A0ABX1GSI8</accession>
<dbReference type="InterPro" id="IPR021720">
    <property type="entry name" value="Malectin_dom"/>
</dbReference>
<comment type="caution">
    <text evidence="5">The sequence shown here is derived from an EMBL/GenBank/DDBJ whole genome shotgun (WGS) entry which is preliminary data.</text>
</comment>
<dbReference type="EMBL" id="JAAWWL010000002">
    <property type="protein sequence ID" value="NKI31971.1"/>
    <property type="molecule type" value="Genomic_DNA"/>
</dbReference>
<dbReference type="CDD" id="cd10283">
    <property type="entry name" value="MnuA_DNase1-like"/>
    <property type="match status" value="1"/>
</dbReference>
<dbReference type="InterPro" id="IPR047971">
    <property type="entry name" value="ExeM-like"/>
</dbReference>
<evidence type="ECO:0000256" key="1">
    <source>
        <dbReference type="ARBA" id="ARBA00022729"/>
    </source>
</evidence>
<sequence length="1844" mass="192370">MKKITLLISLLFTSVVIYAQTPILISEFEPNPNGSDPATASFELSGAPGQSFSGWILSVEGDITSGQTVDRATEVSGTFDSNGLLVVTIPDLENPSFTVILTASFTGSQGNVFSESLIGEVYDAIGIPDSSADEANLIGTTLGGADFTFTGDEPRLVFRDGSVGDWYAINDPDNGQVFDISATDVTPSIFNTDPTVGSDTFGAINPDTGATQPILISEFEPNPNGSDPATASFELSGAPGQSFSGWILSVEGDITSGQTVDRATEVSGTFDSNGLLVVTIPDLENPSFTVILTASFTGSQGNVFSESLIGEVYDAIGIPDSSADEANLIGTTLGGADFTFTGDEPRLVFRDGSVGDWYALNDPDGGAVFDITGTDVTPAIFNNDPTIGLDTFGTINPEVGGAVPNVIGIVATNAINLEGDSGMTPFTFIITRTGDTSGTTSVDYAVSGATDAADFGGSLPSGTISFAADETSQVLTLNITGDSDIETDENFTVTLSNPTGGESLDSATAEGTIQDDDSAVGSFTLIHDIQGSGSSVAITTEVTVEAIVIADFSSNNKLDGFFIQEEDTDADADPTTSEGIFVYCGSDNCGNFASIAIGDKVQITGTPTEFNDKSQLPITALTVISSGNTIPTATAVQLPLTSVADLEAYEGMLVTFSGNGSDLTVNEHFNYDRFGEVSLSAGGNLAGRFYQFTQLNLPDVTGFANYLDNVARSNILVDDGQTGTNPFPLINARGGNDLSPTNTLRGGDTVSSITGALDFAFGSYRIQPTEPINYAAVNSRPAVPPSVGGSLKVASLNVLNFFTTLDNGSNTTGPGGDQPRGADNTDEYQRQLDKLVTTLITLDADIIGLVELENNTAANPANDGIDPVLEALVNGINASIGSTTYDFIDAGVVGTDVIKVAFIYNTTEVSPAGNFAILDSQAFVNPRGSGANLNRAALAQTFTEISTGGSFTAVVNHFKSKGASGNPSGLDIDQNDGQGNFNDTRTKAAEALVAWVQTDPTASGDPDFMILGDLNAYAMEDPIKALNNLGYNSLVSPNGQSYSFSFNQQWGTLDYILANASLEAQLTGGAHWHINADEPDALDYDTSFNNPALYANDIYRNSDHDPLLVGFNLSDTTPSIALYINSGGGETVFEGKTFQADTYFNGGDAYSNALVPVAELHQSERTSGSKAFGYGIPVPDGEYDVSLYFTELFWGSFGGGVGSRVFDVMLEGGTVLDDYDIIAEVGAGVPVKRTFRVTVSDGELNIDLDALGLDGLDQPTLSGICVVSVGGGAVNTKPVITLNGAANITLNVGDTYIEEGATATDPEEGDLPVGSITIGGDTVDTGTPGTYVVTYNVMDSEGLAADQVTRTVSVETLDEPNFSVFINSGGGETILGGKTFVADTYFNGGNTAVNNLLAVAELHKTERTSGTKEFGYDIAVPNAEYDVTLYFTEIFWGAFGGGPGSRVFDVMLEGGTVLDDYDIIADVGAGTAVSKTFRVMVSDGQLDIDLDALGADGVDQPTLSGIAVQSIGGTINNKPVISLNGLANITLTEGDAYTEEGATANDPEDGPVAVSIGGDTVDTGTPGTYVVTYDAVDSQGLAADQVVRTVTVQADGPTDFALRINAGGPETVLGGDTFIADAFFTGGSTASNSGLAVPELHRTERSSPTKEFGYELPLVNGQYEVTLYFTEIFWGLGTRPGVGARVFDVQLEGSTVLDDFDIVADSGAGVAVSKTFTITVLDGQFDLYLESLGSDGANQPTLSGIEIVSLGGSGPSLMANINAMSLSPNPANITSVVSFEQPEQIELIQVFDLTGRLIQSFDAKKIRRGDTFEMDVYPIPAGTYIVRAESPSGLEYNKQMVIKR</sequence>
<dbReference type="Gene3D" id="3.60.10.10">
    <property type="entry name" value="Endonuclease/exonuclease/phosphatase"/>
    <property type="match status" value="1"/>
</dbReference>
<organism evidence="5 6">
    <name type="scientific">Croceivirga thetidis</name>
    <dbReference type="NCBI Taxonomy" id="2721623"/>
    <lineage>
        <taxon>Bacteria</taxon>
        <taxon>Pseudomonadati</taxon>
        <taxon>Bacteroidota</taxon>
        <taxon>Flavobacteriia</taxon>
        <taxon>Flavobacteriales</taxon>
        <taxon>Flavobacteriaceae</taxon>
        <taxon>Croceivirga</taxon>
    </lineage>
</organism>
<reference evidence="5 6" key="1">
    <citation type="submission" date="2020-04" db="EMBL/GenBank/DDBJ databases">
        <authorList>
            <person name="Yoon J."/>
        </authorList>
    </citation>
    <scope>NUCLEOTIDE SEQUENCE [LARGE SCALE GENOMIC DNA]</scope>
    <source>
        <strain evidence="5 6">DJ-13</strain>
    </source>
</reference>
<gene>
    <name evidence="5" type="ORF">HCU67_08435</name>
</gene>
<evidence type="ECO:0000256" key="2">
    <source>
        <dbReference type="ARBA" id="ARBA00022737"/>
    </source>
</evidence>
<proteinExistence type="predicted"/>
<dbReference type="PANTHER" id="PTHR42834:SF1">
    <property type="entry name" value="ENDONUCLEASE_EXONUCLEASE_PHOSPHATASE FAMILY PROTEIN (AFU_ORTHOLOGUE AFUA_3G09210)"/>
    <property type="match status" value="1"/>
</dbReference>
<dbReference type="SUPFAM" id="SSF49785">
    <property type="entry name" value="Galactose-binding domain-like"/>
    <property type="match status" value="3"/>
</dbReference>
<dbReference type="InterPro" id="IPR008979">
    <property type="entry name" value="Galactose-bd-like_sf"/>
</dbReference>
<dbReference type="InterPro" id="IPR013783">
    <property type="entry name" value="Ig-like_fold"/>
</dbReference>
<evidence type="ECO:0000259" key="4">
    <source>
        <dbReference type="SMART" id="SM00237"/>
    </source>
</evidence>
<evidence type="ECO:0000256" key="3">
    <source>
        <dbReference type="ARBA" id="ARBA00022837"/>
    </source>
</evidence>
<dbReference type="CDD" id="cd04486">
    <property type="entry name" value="YhcR_OBF_like"/>
    <property type="match status" value="1"/>
</dbReference>
<dbReference type="Proteomes" id="UP000718451">
    <property type="component" value="Unassembled WGS sequence"/>
</dbReference>
<evidence type="ECO:0000313" key="6">
    <source>
        <dbReference type="Proteomes" id="UP000718451"/>
    </source>
</evidence>
<dbReference type="InterPro" id="IPR026444">
    <property type="entry name" value="Secre_tail"/>
</dbReference>
<dbReference type="InterPro" id="IPR032179">
    <property type="entry name" value="Cry22Aa_Ig-like"/>
</dbReference>
<dbReference type="Pfam" id="PF16403">
    <property type="entry name" value="Bact_surface_Ig-like"/>
    <property type="match status" value="2"/>
</dbReference>
<dbReference type="Pfam" id="PF11721">
    <property type="entry name" value="Malectin"/>
    <property type="match status" value="3"/>
</dbReference>
<dbReference type="NCBIfam" id="NF033681">
    <property type="entry name" value="ExeM_NucH_DNase"/>
    <property type="match status" value="1"/>
</dbReference>
<dbReference type="SMART" id="SM00237">
    <property type="entry name" value="Calx_beta"/>
    <property type="match status" value="1"/>
</dbReference>
<dbReference type="SUPFAM" id="SSF56219">
    <property type="entry name" value="DNase I-like"/>
    <property type="match status" value="1"/>
</dbReference>
<dbReference type="Pfam" id="PF03372">
    <property type="entry name" value="Exo_endo_phos"/>
    <property type="match status" value="1"/>
</dbReference>
<dbReference type="GO" id="GO:0004519">
    <property type="term" value="F:endonuclease activity"/>
    <property type="evidence" value="ECO:0007669"/>
    <property type="project" value="UniProtKB-KW"/>
</dbReference>
<keyword evidence="1" id="KW-0732">Signal</keyword>
<dbReference type="SUPFAM" id="SSF141072">
    <property type="entry name" value="CalX-like"/>
    <property type="match status" value="1"/>
</dbReference>
<keyword evidence="6" id="KW-1185">Reference proteome</keyword>
<keyword evidence="2" id="KW-0677">Repeat</keyword>
<keyword evidence="5" id="KW-0540">Nuclease</keyword>
<dbReference type="InterPro" id="IPR003644">
    <property type="entry name" value="Calx_beta"/>
</dbReference>